<feature type="transmembrane region" description="Helical" evidence="6">
    <location>
        <begin position="248"/>
        <end position="267"/>
    </location>
</feature>
<feature type="transmembrane region" description="Helical" evidence="6">
    <location>
        <begin position="402"/>
        <end position="422"/>
    </location>
</feature>
<feature type="transmembrane region" description="Helical" evidence="6">
    <location>
        <begin position="486"/>
        <end position="504"/>
    </location>
</feature>
<evidence type="ECO:0000256" key="1">
    <source>
        <dbReference type="ARBA" id="ARBA00004651"/>
    </source>
</evidence>
<feature type="transmembrane region" description="Helical" evidence="6">
    <location>
        <begin position="100"/>
        <end position="123"/>
    </location>
</feature>
<keyword evidence="8" id="KW-1185">Reference proteome</keyword>
<sequence>MTATITTSRELARSLARSQGLLVALATLAAVFILLQANLASGFSYYDVSSTFASTATLAIAAIGATIVVISRGLDLSVGSVISLSNCLIAVNMGDSLGSMVLWALLGIAAGALVGLFNGIFVAVFRLPSIIVTLASMFIVEGITLMILDQPGGMVPASFSGFFLSDAVSGLLPMPAVLVVVVLFGWFALKASPFGTNLYAIGSSDEAALAKGVRVDLTRLIAYVIAGAVYGLAGMFLTAQTGSGDPTVGPPMLLPVFVAVVLGGTPFTGGRGGCLGAVFGALTLMLVVNLLLVFNVPTFYATVVEGCLLILAVLAGSRERIVEAVAGLRLWFRRRSKSAKPHVRRRHDDLPLPRPDDSLPSNAVLRWMTRHRRALRSSLPVYVSLLVVLAATLTLFEGRLSGASYFNSLFVLTTFLAVLALGQGSVVIGGGLDLSVPAMITFSGVMLGEWTIGGMGGFAPLAVIALAAVIGAASGFGIGVIGVHPLIMTLAVDGILAGVTLVATGGTPRGAAPAWISWLMTGKIAGLTPVVPALLVFVAGASLLLARTPFARRLYAVGSNPVMAYFSGVSIARTQIAAYALSAACAALVGILLTGFSGQAFIDMGTPYLLPSIAVVVIGGTAMTGGRGTYLGMFGGALLMTALSMALQGMLIPIAVRNVIFGAVILGAVIGLREK</sequence>
<feature type="transmembrane region" description="Helical" evidence="6">
    <location>
        <begin position="608"/>
        <end position="625"/>
    </location>
</feature>
<keyword evidence="3 6" id="KW-0812">Transmembrane</keyword>
<feature type="transmembrane region" description="Helical" evidence="6">
    <location>
        <begin position="274"/>
        <end position="293"/>
    </location>
</feature>
<feature type="transmembrane region" description="Helical" evidence="6">
    <location>
        <begin position="458"/>
        <end position="479"/>
    </location>
</feature>
<comment type="subcellular location">
    <subcellularLocation>
        <location evidence="1">Cell membrane</location>
        <topology evidence="1">Multi-pass membrane protein</topology>
    </subcellularLocation>
</comment>
<dbReference type="CDD" id="cd06579">
    <property type="entry name" value="TM_PBP1_transp_AraH_like"/>
    <property type="match status" value="2"/>
</dbReference>
<dbReference type="Pfam" id="PF02653">
    <property type="entry name" value="BPD_transp_2"/>
    <property type="match status" value="2"/>
</dbReference>
<feature type="transmembrane region" description="Helical" evidence="6">
    <location>
        <begin position="130"/>
        <end position="148"/>
    </location>
</feature>
<feature type="transmembrane region" description="Helical" evidence="6">
    <location>
        <begin position="524"/>
        <end position="546"/>
    </location>
</feature>
<dbReference type="EMBL" id="JAAAMG010000027">
    <property type="protein sequence ID" value="NDW07325.1"/>
    <property type="molecule type" value="Genomic_DNA"/>
</dbReference>
<proteinExistence type="predicted"/>
<reference evidence="7 8" key="1">
    <citation type="submission" date="2020-01" db="EMBL/GenBank/DDBJ databases">
        <title>Jiella pacifica sp. nov.</title>
        <authorList>
            <person name="Xue Z."/>
            <person name="Zhu S."/>
            <person name="Chen J."/>
            <person name="Yang J."/>
        </authorList>
    </citation>
    <scope>NUCLEOTIDE SEQUENCE [LARGE SCALE GENOMIC DNA]</scope>
    <source>
        <strain evidence="7 8">40Bstr34</strain>
    </source>
</reference>
<protein>
    <submittedName>
        <fullName evidence="7">ABC transporter permease</fullName>
    </submittedName>
</protein>
<dbReference type="AlphaFoldDB" id="A0A6N9TAS9"/>
<dbReference type="PANTHER" id="PTHR32196:SF72">
    <property type="entry name" value="RIBOSE IMPORT PERMEASE PROTEIN RBSC"/>
    <property type="match status" value="1"/>
</dbReference>
<evidence type="ECO:0000313" key="7">
    <source>
        <dbReference type="EMBL" id="NDW07325.1"/>
    </source>
</evidence>
<feature type="transmembrane region" description="Helical" evidence="6">
    <location>
        <begin position="220"/>
        <end position="242"/>
    </location>
</feature>
<feature type="transmembrane region" description="Helical" evidence="6">
    <location>
        <begin position="52"/>
        <end position="69"/>
    </location>
</feature>
<evidence type="ECO:0000256" key="5">
    <source>
        <dbReference type="ARBA" id="ARBA00023136"/>
    </source>
</evidence>
<evidence type="ECO:0000256" key="6">
    <source>
        <dbReference type="SAM" id="Phobius"/>
    </source>
</evidence>
<evidence type="ECO:0000313" key="8">
    <source>
        <dbReference type="Proteomes" id="UP000469011"/>
    </source>
</evidence>
<dbReference type="GO" id="GO:0005886">
    <property type="term" value="C:plasma membrane"/>
    <property type="evidence" value="ECO:0007669"/>
    <property type="project" value="UniProtKB-SubCell"/>
</dbReference>
<keyword evidence="5 6" id="KW-0472">Membrane</keyword>
<dbReference type="RefSeq" id="WP_163465783.1">
    <property type="nucleotide sequence ID" value="NZ_JAAAMG010000027.1"/>
</dbReference>
<gene>
    <name evidence="7" type="ORF">GTK09_23180</name>
</gene>
<feature type="transmembrane region" description="Helical" evidence="6">
    <location>
        <begin position="21"/>
        <end position="46"/>
    </location>
</feature>
<feature type="transmembrane region" description="Helical" evidence="6">
    <location>
        <begin position="299"/>
        <end position="316"/>
    </location>
</feature>
<keyword evidence="2" id="KW-1003">Cell membrane</keyword>
<organism evidence="7 8">
    <name type="scientific">Jiella pacifica</name>
    <dbReference type="NCBI Taxonomy" id="2696469"/>
    <lineage>
        <taxon>Bacteria</taxon>
        <taxon>Pseudomonadati</taxon>
        <taxon>Pseudomonadota</taxon>
        <taxon>Alphaproteobacteria</taxon>
        <taxon>Hyphomicrobiales</taxon>
        <taxon>Aurantimonadaceae</taxon>
        <taxon>Jiella</taxon>
    </lineage>
</organism>
<dbReference type="PANTHER" id="PTHR32196">
    <property type="entry name" value="ABC TRANSPORTER PERMEASE PROTEIN YPHD-RELATED-RELATED"/>
    <property type="match status" value="1"/>
</dbReference>
<dbReference type="GO" id="GO:0022857">
    <property type="term" value="F:transmembrane transporter activity"/>
    <property type="evidence" value="ECO:0007669"/>
    <property type="project" value="InterPro"/>
</dbReference>
<feature type="transmembrane region" description="Helical" evidence="6">
    <location>
        <begin position="379"/>
        <end position="396"/>
    </location>
</feature>
<accession>A0A6N9TAS9</accession>
<evidence type="ECO:0000256" key="3">
    <source>
        <dbReference type="ARBA" id="ARBA00022692"/>
    </source>
</evidence>
<dbReference type="Proteomes" id="UP000469011">
    <property type="component" value="Unassembled WGS sequence"/>
</dbReference>
<keyword evidence="4 6" id="KW-1133">Transmembrane helix</keyword>
<dbReference type="InterPro" id="IPR001851">
    <property type="entry name" value="ABC_transp_permease"/>
</dbReference>
<feature type="transmembrane region" description="Helical" evidence="6">
    <location>
        <begin position="654"/>
        <end position="672"/>
    </location>
</feature>
<feature type="transmembrane region" description="Helical" evidence="6">
    <location>
        <begin position="434"/>
        <end position="452"/>
    </location>
</feature>
<comment type="caution">
    <text evidence="7">The sequence shown here is derived from an EMBL/GenBank/DDBJ whole genome shotgun (WGS) entry which is preliminary data.</text>
</comment>
<evidence type="ECO:0000256" key="2">
    <source>
        <dbReference type="ARBA" id="ARBA00022475"/>
    </source>
</evidence>
<feature type="transmembrane region" description="Helical" evidence="6">
    <location>
        <begin position="76"/>
        <end position="94"/>
    </location>
</feature>
<name>A0A6N9TAS9_9HYPH</name>
<feature type="transmembrane region" description="Helical" evidence="6">
    <location>
        <begin position="576"/>
        <end position="602"/>
    </location>
</feature>
<feature type="transmembrane region" description="Helical" evidence="6">
    <location>
        <begin position="168"/>
        <end position="189"/>
    </location>
</feature>
<evidence type="ECO:0000256" key="4">
    <source>
        <dbReference type="ARBA" id="ARBA00022989"/>
    </source>
</evidence>